<dbReference type="PANTHER" id="PTHR33164">
    <property type="entry name" value="TRANSCRIPTIONAL REGULATOR, MARR FAMILY"/>
    <property type="match status" value="1"/>
</dbReference>
<dbReference type="PRINTS" id="PR00598">
    <property type="entry name" value="HTHMARR"/>
</dbReference>
<dbReference type="Pfam" id="PF12802">
    <property type="entry name" value="MarR_2"/>
    <property type="match status" value="1"/>
</dbReference>
<dbReference type="RefSeq" id="WP_136355778.1">
    <property type="nucleotide sequence ID" value="NZ_SSNY01000003.1"/>
</dbReference>
<evidence type="ECO:0000313" key="2">
    <source>
        <dbReference type="EMBL" id="THF58500.1"/>
    </source>
</evidence>
<feature type="domain" description="HTH marR-type" evidence="1">
    <location>
        <begin position="19"/>
        <end position="154"/>
    </location>
</feature>
<name>A0ABY2Q9U1_9HYPH</name>
<dbReference type="SUPFAM" id="SSF46785">
    <property type="entry name" value="Winged helix' DNA-binding domain"/>
    <property type="match status" value="1"/>
</dbReference>
<reference evidence="2 3" key="1">
    <citation type="submission" date="2019-04" db="EMBL/GenBank/DDBJ databases">
        <title>Mesorhizobium composti sp. nov., isolated from compost.</title>
        <authorList>
            <person name="Lin S.-Y."/>
            <person name="Hameed A."/>
            <person name="Hsieh Y.-T."/>
            <person name="Young C.-C."/>
        </authorList>
    </citation>
    <scope>NUCLEOTIDE SEQUENCE [LARGE SCALE GENOMIC DNA]</scope>
    <source>
        <strain evidence="2 3">CC-YTH430</strain>
    </source>
</reference>
<proteinExistence type="predicted"/>
<dbReference type="InterPro" id="IPR000835">
    <property type="entry name" value="HTH_MarR-typ"/>
</dbReference>
<comment type="caution">
    <text evidence="2">The sequence shown here is derived from an EMBL/GenBank/DDBJ whole genome shotgun (WGS) entry which is preliminary data.</text>
</comment>
<gene>
    <name evidence="2" type="ORF">E6C48_07855</name>
</gene>
<protein>
    <submittedName>
        <fullName evidence="2">MarR family transcriptional regulator</fullName>
    </submittedName>
</protein>
<dbReference type="PANTHER" id="PTHR33164:SF43">
    <property type="entry name" value="HTH-TYPE TRANSCRIPTIONAL REPRESSOR YETL"/>
    <property type="match status" value="1"/>
</dbReference>
<sequence>MNKLQSPAVHPADTEPPWDNPRFRNWVAVARACHALERALATKLAPLGLKPAQLDVLMNLHRHPGMSQHDLARRLLVGRSNITMLLPQLETRGLLRREGDEKDKRILRLTLTAEGEALLTEALKVHTALIEVAMGQSTPEQCDMIGDQMRKIAEVVKAG</sequence>
<dbReference type="Proteomes" id="UP000306441">
    <property type="component" value="Unassembled WGS sequence"/>
</dbReference>
<keyword evidence="3" id="KW-1185">Reference proteome</keyword>
<evidence type="ECO:0000313" key="3">
    <source>
        <dbReference type="Proteomes" id="UP000306441"/>
    </source>
</evidence>
<dbReference type="InterPro" id="IPR036388">
    <property type="entry name" value="WH-like_DNA-bd_sf"/>
</dbReference>
<accession>A0ABY2Q9U1</accession>
<evidence type="ECO:0000259" key="1">
    <source>
        <dbReference type="PROSITE" id="PS50995"/>
    </source>
</evidence>
<dbReference type="InterPro" id="IPR039422">
    <property type="entry name" value="MarR/SlyA-like"/>
</dbReference>
<dbReference type="Gene3D" id="1.10.10.10">
    <property type="entry name" value="Winged helix-like DNA-binding domain superfamily/Winged helix DNA-binding domain"/>
    <property type="match status" value="1"/>
</dbReference>
<dbReference type="PROSITE" id="PS50995">
    <property type="entry name" value="HTH_MARR_2"/>
    <property type="match status" value="1"/>
</dbReference>
<dbReference type="InterPro" id="IPR036390">
    <property type="entry name" value="WH_DNA-bd_sf"/>
</dbReference>
<organism evidence="2 3">
    <name type="scientific">Ollibium composti</name>
    <dbReference type="NCBI Taxonomy" id="2675109"/>
    <lineage>
        <taxon>Bacteria</taxon>
        <taxon>Pseudomonadati</taxon>
        <taxon>Pseudomonadota</taxon>
        <taxon>Alphaproteobacteria</taxon>
        <taxon>Hyphomicrobiales</taxon>
        <taxon>Phyllobacteriaceae</taxon>
        <taxon>Ollibium</taxon>
    </lineage>
</organism>
<dbReference type="SMART" id="SM00347">
    <property type="entry name" value="HTH_MARR"/>
    <property type="match status" value="1"/>
</dbReference>
<dbReference type="EMBL" id="SSNY01000003">
    <property type="protein sequence ID" value="THF58500.1"/>
    <property type="molecule type" value="Genomic_DNA"/>
</dbReference>